<gene>
    <name evidence="3" type="ORF">H1191_09960</name>
</gene>
<dbReference type="InterPro" id="IPR029149">
    <property type="entry name" value="Creatin/AminoP/Spt16_N"/>
</dbReference>
<dbReference type="EMBL" id="JACEIQ010000008">
    <property type="protein sequence ID" value="MBA4494630.1"/>
    <property type="molecule type" value="Genomic_DNA"/>
</dbReference>
<dbReference type="CDD" id="cd01066">
    <property type="entry name" value="APP_MetAP"/>
    <property type="match status" value="1"/>
</dbReference>
<keyword evidence="3" id="KW-0645">Protease</keyword>
<evidence type="ECO:0000259" key="2">
    <source>
        <dbReference type="Pfam" id="PF01321"/>
    </source>
</evidence>
<dbReference type="InterPro" id="IPR036005">
    <property type="entry name" value="Creatinase/aminopeptidase-like"/>
</dbReference>
<accession>A0A7W2A8G9</accession>
<dbReference type="PANTHER" id="PTHR46112">
    <property type="entry name" value="AMINOPEPTIDASE"/>
    <property type="match status" value="1"/>
</dbReference>
<evidence type="ECO:0000313" key="4">
    <source>
        <dbReference type="Proteomes" id="UP000535491"/>
    </source>
</evidence>
<feature type="domain" description="Creatinase N-terminal" evidence="2">
    <location>
        <begin position="15"/>
        <end position="138"/>
    </location>
</feature>
<dbReference type="InterPro" id="IPR050659">
    <property type="entry name" value="Peptidase_M24B"/>
</dbReference>
<dbReference type="SUPFAM" id="SSF53092">
    <property type="entry name" value="Creatinase/prolidase N-terminal domain"/>
    <property type="match status" value="1"/>
</dbReference>
<organism evidence="3 4">
    <name type="scientific">Paenactinomyces guangxiensis</name>
    <dbReference type="NCBI Taxonomy" id="1490290"/>
    <lineage>
        <taxon>Bacteria</taxon>
        <taxon>Bacillati</taxon>
        <taxon>Bacillota</taxon>
        <taxon>Bacilli</taxon>
        <taxon>Bacillales</taxon>
        <taxon>Thermoactinomycetaceae</taxon>
        <taxon>Paenactinomyces</taxon>
    </lineage>
</organism>
<feature type="domain" description="Peptidase M24" evidence="1">
    <location>
        <begin position="145"/>
        <end position="380"/>
    </location>
</feature>
<evidence type="ECO:0000313" key="3">
    <source>
        <dbReference type="EMBL" id="MBA4494630.1"/>
    </source>
</evidence>
<dbReference type="Pfam" id="PF00557">
    <property type="entry name" value="Peptidase_M24"/>
    <property type="match status" value="1"/>
</dbReference>
<dbReference type="InterPro" id="IPR000587">
    <property type="entry name" value="Creatinase_N"/>
</dbReference>
<evidence type="ECO:0000259" key="1">
    <source>
        <dbReference type="Pfam" id="PF00557"/>
    </source>
</evidence>
<keyword evidence="4" id="KW-1185">Reference proteome</keyword>
<dbReference type="RefSeq" id="WP_181751866.1">
    <property type="nucleotide sequence ID" value="NZ_JACEIQ010000008.1"/>
</dbReference>
<dbReference type="Gene3D" id="3.90.230.10">
    <property type="entry name" value="Creatinase/methionine aminopeptidase superfamily"/>
    <property type="match status" value="1"/>
</dbReference>
<comment type="caution">
    <text evidence="3">The sequence shown here is derived from an EMBL/GenBank/DDBJ whole genome shotgun (WGS) entry which is preliminary data.</text>
</comment>
<sequence length="399" mass="43761">MHQLPKVPATEVENRINKFQKTLQQFELDGALITQNVDIYYLTGSMQNGVLFVPASGQPRFYVKKSVSRAEVEASVPVEAMGRIKELGKKIQSRFGQVKKIGIEMDVLPYGLAIRYLSMFPDGEPVDISFPLRLQRAVKSDYELEQLRVAASRVNEIVALLPEIIRPGMSEAELAAKIEYKLHLHGNPGIYRMRGYNQELSLGVVASGSAAATPTYFDGPAGGLGLTTASPQGASHETIAAGEPILVDISMVNEGYIVDQTRIAVIGELDQELESAYELTRKILKEAETMGKPGVPWKFLYARALEMVEEAGLTEHFMGYGQDRAKFLGHGVGLEFDELPVLATAFDQPLETGMVIAIEPKFTFPGRGVVGIENTYLVTENGLEPITFASEELIRIPAG</sequence>
<dbReference type="Gene3D" id="3.40.350.10">
    <property type="entry name" value="Creatinase/prolidase N-terminal domain"/>
    <property type="match status" value="1"/>
</dbReference>
<dbReference type="AlphaFoldDB" id="A0A7W2A8G9"/>
<name>A0A7W2A8G9_9BACL</name>
<dbReference type="SUPFAM" id="SSF55920">
    <property type="entry name" value="Creatinase/aminopeptidase"/>
    <property type="match status" value="1"/>
</dbReference>
<reference evidence="3 4" key="1">
    <citation type="submission" date="2020-07" db="EMBL/GenBank/DDBJ databases">
        <authorList>
            <person name="Feng H."/>
        </authorList>
    </citation>
    <scope>NUCLEOTIDE SEQUENCE [LARGE SCALE GENOMIC DNA]</scope>
    <source>
        <strain evidence="4">s-10</strain>
    </source>
</reference>
<keyword evidence="3" id="KW-0031">Aminopeptidase</keyword>
<proteinExistence type="predicted"/>
<dbReference type="Pfam" id="PF01321">
    <property type="entry name" value="Creatinase_N"/>
    <property type="match status" value="1"/>
</dbReference>
<keyword evidence="3" id="KW-0378">Hydrolase</keyword>
<dbReference type="PANTHER" id="PTHR46112:SF2">
    <property type="entry name" value="XAA-PRO AMINOPEPTIDASE P-RELATED"/>
    <property type="match status" value="1"/>
</dbReference>
<dbReference type="GO" id="GO:0004177">
    <property type="term" value="F:aminopeptidase activity"/>
    <property type="evidence" value="ECO:0007669"/>
    <property type="project" value="UniProtKB-KW"/>
</dbReference>
<dbReference type="Proteomes" id="UP000535491">
    <property type="component" value="Unassembled WGS sequence"/>
</dbReference>
<protein>
    <submittedName>
        <fullName evidence="3">Aminopeptidase P family protein</fullName>
    </submittedName>
</protein>
<dbReference type="InterPro" id="IPR000994">
    <property type="entry name" value="Pept_M24"/>
</dbReference>